<evidence type="ECO:0000259" key="3">
    <source>
        <dbReference type="Pfam" id="PF06580"/>
    </source>
</evidence>
<organism evidence="4 5">
    <name type="scientific">Lysobacter brunescens</name>
    <dbReference type="NCBI Taxonomy" id="262323"/>
    <lineage>
        <taxon>Bacteria</taxon>
        <taxon>Pseudomonadati</taxon>
        <taxon>Pseudomonadota</taxon>
        <taxon>Gammaproteobacteria</taxon>
        <taxon>Lysobacterales</taxon>
        <taxon>Lysobacteraceae</taxon>
        <taxon>Lysobacter</taxon>
    </lineage>
</organism>
<evidence type="ECO:0000259" key="2">
    <source>
        <dbReference type="Pfam" id="PF02518"/>
    </source>
</evidence>
<accession>A0ABW2Y824</accession>
<dbReference type="InterPro" id="IPR036890">
    <property type="entry name" value="HATPase_C_sf"/>
</dbReference>
<feature type="transmembrane region" description="Helical" evidence="1">
    <location>
        <begin position="37"/>
        <end position="53"/>
    </location>
</feature>
<protein>
    <submittedName>
        <fullName evidence="4">Sensor histidine kinase</fullName>
        <ecNumber evidence="4">2.7.13.3</ecNumber>
    </submittedName>
</protein>
<reference evidence="5" key="1">
    <citation type="journal article" date="2019" name="Int. J. Syst. Evol. Microbiol.">
        <title>The Global Catalogue of Microorganisms (GCM) 10K type strain sequencing project: providing services to taxonomists for standard genome sequencing and annotation.</title>
        <authorList>
            <consortium name="The Broad Institute Genomics Platform"/>
            <consortium name="The Broad Institute Genome Sequencing Center for Infectious Disease"/>
            <person name="Wu L."/>
            <person name="Ma J."/>
        </authorList>
    </citation>
    <scope>NUCLEOTIDE SEQUENCE [LARGE SCALE GENOMIC DNA]</scope>
    <source>
        <strain evidence="5">CCUG 55585</strain>
    </source>
</reference>
<feature type="transmembrane region" description="Helical" evidence="1">
    <location>
        <begin position="65"/>
        <end position="86"/>
    </location>
</feature>
<dbReference type="EC" id="2.7.13.3" evidence="4"/>
<dbReference type="PANTHER" id="PTHR34220">
    <property type="entry name" value="SENSOR HISTIDINE KINASE YPDA"/>
    <property type="match status" value="1"/>
</dbReference>
<dbReference type="InterPro" id="IPR050640">
    <property type="entry name" value="Bact_2-comp_sensor_kinase"/>
</dbReference>
<dbReference type="Pfam" id="PF06580">
    <property type="entry name" value="His_kinase"/>
    <property type="match status" value="1"/>
</dbReference>
<name>A0ABW2Y824_9GAMM</name>
<evidence type="ECO:0000313" key="5">
    <source>
        <dbReference type="Proteomes" id="UP001597110"/>
    </source>
</evidence>
<dbReference type="PANTHER" id="PTHR34220:SF9">
    <property type="entry name" value="SIGNAL TRANSDUCTION HISTIDINE KINASE INTERNAL REGION DOMAIN-CONTAINING PROTEIN"/>
    <property type="match status" value="1"/>
</dbReference>
<keyword evidence="4" id="KW-0418">Kinase</keyword>
<dbReference type="InterPro" id="IPR003594">
    <property type="entry name" value="HATPase_dom"/>
</dbReference>
<dbReference type="Proteomes" id="UP001597110">
    <property type="component" value="Unassembled WGS sequence"/>
</dbReference>
<dbReference type="SUPFAM" id="SSF55874">
    <property type="entry name" value="ATPase domain of HSP90 chaperone/DNA topoisomerase II/histidine kinase"/>
    <property type="match status" value="1"/>
</dbReference>
<keyword evidence="1" id="KW-1133">Transmembrane helix</keyword>
<keyword evidence="1" id="KW-0812">Transmembrane</keyword>
<dbReference type="InterPro" id="IPR010559">
    <property type="entry name" value="Sig_transdc_His_kin_internal"/>
</dbReference>
<dbReference type="Gene3D" id="3.30.565.10">
    <property type="entry name" value="Histidine kinase-like ATPase, C-terminal domain"/>
    <property type="match status" value="1"/>
</dbReference>
<keyword evidence="4" id="KW-0808">Transferase</keyword>
<gene>
    <name evidence="4" type="ORF">ACFQ0E_03730</name>
</gene>
<proteinExistence type="predicted"/>
<evidence type="ECO:0000313" key="4">
    <source>
        <dbReference type="EMBL" id="MFD0724704.1"/>
    </source>
</evidence>
<feature type="domain" description="Histidine kinase/HSP90-like ATPase" evidence="2">
    <location>
        <begin position="251"/>
        <end position="341"/>
    </location>
</feature>
<keyword evidence="5" id="KW-1185">Reference proteome</keyword>
<sequence>MFAWKRVRFALIASMVFALPLSINSIAAIGIITGRVSIVAFAALTVFGLFEQWPKRLPRWLERWILQLFGVVLVVVPAAFVASLLLKVDGTGAFFEDERRLTGFVMLTFVGILFAPWLALGAMIRQREIVVRDQAESFALARSELERQALDARLRLLQAQIEPHFLFNTLANVQALVDVRSPQASDLLRSLVAYLRAAIPRLQAPEPTIDRELQLVRAYLELMRMRIPDRLRYAVDADDAALRLRCPPATVLTLVENAVRHGIDPSEDGGEVSVDIRAVDGRCRVVVRDTGVGLCGGTEGTGTGLLALRQRLQLYFDGDARLDVRAAEPDGVHAEIEFPAQQAPT</sequence>
<feature type="domain" description="Signal transduction histidine kinase internal region" evidence="3">
    <location>
        <begin position="152"/>
        <end position="231"/>
    </location>
</feature>
<dbReference type="RefSeq" id="WP_386822352.1">
    <property type="nucleotide sequence ID" value="NZ_JBHTIF010000001.1"/>
</dbReference>
<keyword evidence="1" id="KW-0472">Membrane</keyword>
<comment type="caution">
    <text evidence="4">The sequence shown here is derived from an EMBL/GenBank/DDBJ whole genome shotgun (WGS) entry which is preliminary data.</text>
</comment>
<dbReference type="Pfam" id="PF02518">
    <property type="entry name" value="HATPase_c"/>
    <property type="match status" value="1"/>
</dbReference>
<evidence type="ECO:0000256" key="1">
    <source>
        <dbReference type="SAM" id="Phobius"/>
    </source>
</evidence>
<dbReference type="EMBL" id="JBHTIF010000001">
    <property type="protein sequence ID" value="MFD0724704.1"/>
    <property type="molecule type" value="Genomic_DNA"/>
</dbReference>
<feature type="transmembrane region" description="Helical" evidence="1">
    <location>
        <begin position="101"/>
        <end position="124"/>
    </location>
</feature>
<dbReference type="GO" id="GO:0004673">
    <property type="term" value="F:protein histidine kinase activity"/>
    <property type="evidence" value="ECO:0007669"/>
    <property type="project" value="UniProtKB-EC"/>
</dbReference>